<accession>A0A9Q4II72</accession>
<keyword evidence="2" id="KW-0732">Signal</keyword>
<feature type="region of interest" description="Disordered" evidence="1">
    <location>
        <begin position="30"/>
        <end position="59"/>
    </location>
</feature>
<evidence type="ECO:0000256" key="2">
    <source>
        <dbReference type="SAM" id="SignalP"/>
    </source>
</evidence>
<dbReference type="Proteomes" id="UP001071110">
    <property type="component" value="Unassembled WGS sequence"/>
</dbReference>
<evidence type="ECO:0000313" key="4">
    <source>
        <dbReference type="Proteomes" id="UP001071110"/>
    </source>
</evidence>
<evidence type="ECO:0000313" key="3">
    <source>
        <dbReference type="EMBL" id="MCZ2221401.1"/>
    </source>
</evidence>
<feature type="signal peptide" evidence="2">
    <location>
        <begin position="1"/>
        <end position="22"/>
    </location>
</feature>
<name>A0A9Q4II72_9CORY</name>
<feature type="compositionally biased region" description="Basic and acidic residues" evidence="1">
    <location>
        <begin position="43"/>
        <end position="59"/>
    </location>
</feature>
<sequence length="145" mass="15379">MKKTVAALAAAALLAAPSPAFAQDTAISQLSSTSSKGSSKPNYRPDYDKDINPPEKRALEGSYTGSAPISLAIAFAATAVAVQLIVDFVPQAREAVDNLAEQFNLTHVPGSSEGNRLIPAKEITAFVQSYADQYLPQLQGYLPQR</sequence>
<evidence type="ECO:0000256" key="1">
    <source>
        <dbReference type="SAM" id="MobiDB-lite"/>
    </source>
</evidence>
<feature type="chain" id="PRO_5040442866" description="Secreted protein" evidence="2">
    <location>
        <begin position="23"/>
        <end position="145"/>
    </location>
</feature>
<keyword evidence="4" id="KW-1185">Reference proteome</keyword>
<evidence type="ECO:0008006" key="5">
    <source>
        <dbReference type="Google" id="ProtNLM"/>
    </source>
</evidence>
<comment type="caution">
    <text evidence="3">The sequence shown here is derived from an EMBL/GenBank/DDBJ whole genome shotgun (WGS) entry which is preliminary data.</text>
</comment>
<dbReference type="RefSeq" id="WP_269028046.1">
    <property type="nucleotide sequence ID" value="NZ_BAABDP010000002.1"/>
</dbReference>
<protein>
    <recommendedName>
        <fullName evidence="5">Secreted protein</fullName>
    </recommendedName>
</protein>
<gene>
    <name evidence="3" type="ORF">NUW87_08445</name>
</gene>
<dbReference type="EMBL" id="JANRML010000010">
    <property type="protein sequence ID" value="MCZ2221401.1"/>
    <property type="molecule type" value="Genomic_DNA"/>
</dbReference>
<reference evidence="3" key="1">
    <citation type="submission" date="2022-08" db="EMBL/GenBank/DDBJ databases">
        <title>Corynebacterium sp. nov., isolated from clinical breast specimens.</title>
        <authorList>
            <person name="Zhang T."/>
        </authorList>
    </citation>
    <scope>NUCLEOTIDE SEQUENCE</scope>
    <source>
        <strain evidence="3">CCUG 57942</strain>
    </source>
</reference>
<dbReference type="AlphaFoldDB" id="A0A9Q4II72"/>
<feature type="compositionally biased region" description="Low complexity" evidence="1">
    <location>
        <begin position="30"/>
        <end position="39"/>
    </location>
</feature>
<organism evidence="3 4">
    <name type="scientific">Corynebacterium pilbarense</name>
    <dbReference type="NCBI Taxonomy" id="1288393"/>
    <lineage>
        <taxon>Bacteria</taxon>
        <taxon>Bacillati</taxon>
        <taxon>Actinomycetota</taxon>
        <taxon>Actinomycetes</taxon>
        <taxon>Mycobacteriales</taxon>
        <taxon>Corynebacteriaceae</taxon>
        <taxon>Corynebacterium</taxon>
    </lineage>
</organism>
<proteinExistence type="predicted"/>